<name>A0ABW4M8R6_9SPHN</name>
<dbReference type="EMBL" id="JBHUEL010000001">
    <property type="protein sequence ID" value="MFD1765230.1"/>
    <property type="molecule type" value="Genomic_DNA"/>
</dbReference>
<proteinExistence type="predicted"/>
<keyword evidence="3" id="KW-1185">Reference proteome</keyword>
<comment type="caution">
    <text evidence="2">The sequence shown here is derived from an EMBL/GenBank/DDBJ whole genome shotgun (WGS) entry which is preliminary data.</text>
</comment>
<keyword evidence="1" id="KW-1133">Transmembrane helix</keyword>
<dbReference type="Proteomes" id="UP001597215">
    <property type="component" value="Unassembled WGS sequence"/>
</dbReference>
<evidence type="ECO:0000256" key="1">
    <source>
        <dbReference type="SAM" id="Phobius"/>
    </source>
</evidence>
<keyword evidence="1" id="KW-0472">Membrane</keyword>
<protein>
    <recommendedName>
        <fullName evidence="4">DUF3329 domain-containing protein</fullName>
    </recommendedName>
</protein>
<evidence type="ECO:0000313" key="2">
    <source>
        <dbReference type="EMBL" id="MFD1765230.1"/>
    </source>
</evidence>
<sequence>MAAPETPALRRLRWAWVTLCACLCVGVGLIRFWAGIIGLWASVAVILLAIATLWIGWVYFTAKNRADAAWNAKEPEA</sequence>
<evidence type="ECO:0000313" key="3">
    <source>
        <dbReference type="Proteomes" id="UP001597215"/>
    </source>
</evidence>
<keyword evidence="1" id="KW-0812">Transmembrane</keyword>
<dbReference type="RefSeq" id="WP_381510352.1">
    <property type="nucleotide sequence ID" value="NZ_JBHUEL010000001.1"/>
</dbReference>
<feature type="transmembrane region" description="Helical" evidence="1">
    <location>
        <begin position="12"/>
        <end position="33"/>
    </location>
</feature>
<evidence type="ECO:0008006" key="4">
    <source>
        <dbReference type="Google" id="ProtNLM"/>
    </source>
</evidence>
<reference evidence="3" key="1">
    <citation type="journal article" date="2019" name="Int. J. Syst. Evol. Microbiol.">
        <title>The Global Catalogue of Microorganisms (GCM) 10K type strain sequencing project: providing services to taxonomists for standard genome sequencing and annotation.</title>
        <authorList>
            <consortium name="The Broad Institute Genomics Platform"/>
            <consortium name="The Broad Institute Genome Sequencing Center for Infectious Disease"/>
            <person name="Wu L."/>
            <person name="Ma J."/>
        </authorList>
    </citation>
    <scope>NUCLEOTIDE SEQUENCE [LARGE SCALE GENOMIC DNA]</scope>
    <source>
        <strain evidence="3">CGMCC 1.12449</strain>
    </source>
</reference>
<gene>
    <name evidence="2" type="ORF">ACFSAG_00040</name>
</gene>
<accession>A0ABW4M8R6</accession>
<organism evidence="2 3">
    <name type="scientific">Sphingorhabdus buctiana</name>
    <dbReference type="NCBI Taxonomy" id="1508805"/>
    <lineage>
        <taxon>Bacteria</taxon>
        <taxon>Pseudomonadati</taxon>
        <taxon>Pseudomonadota</taxon>
        <taxon>Alphaproteobacteria</taxon>
        <taxon>Sphingomonadales</taxon>
        <taxon>Sphingomonadaceae</taxon>
        <taxon>Sphingorhabdus</taxon>
    </lineage>
</organism>
<feature type="transmembrane region" description="Helical" evidence="1">
    <location>
        <begin position="39"/>
        <end position="60"/>
    </location>
</feature>